<keyword evidence="7" id="KW-0812">Transmembrane</keyword>
<keyword evidence="7" id="KW-1133">Transmembrane helix</keyword>
<evidence type="ECO:0000313" key="9">
    <source>
        <dbReference type="EMBL" id="NEN78767.1"/>
    </source>
</evidence>
<keyword evidence="3" id="KW-0560">Oxidoreductase</keyword>
<accession>A0A6P0HKJ3</accession>
<evidence type="ECO:0000313" key="10">
    <source>
        <dbReference type="Proteomes" id="UP000468687"/>
    </source>
</evidence>
<evidence type="ECO:0000256" key="5">
    <source>
        <dbReference type="ARBA" id="ARBA00023284"/>
    </source>
</evidence>
<keyword evidence="10" id="KW-1185">Reference proteome</keyword>
<sequence length="280" mass="29055">MAQAPGRPDGPKQSRAEVAARAQREAQRKERLREWLIVGGVVVAVAVVIIGVLVFTGGDDDGGAEADAPGVGRSTDPSDAPSDDAGSATAPGSGDSVNLTGEVTSDYGFAFGDPGAEHRVVIYEDFLCPFCGALEAASSDQLTQLVDSGDIVVEYRVFDLLGRISDYSLRSANAMAVVMDAAGPDAAKTFHDLLYDQQPSESGPFPDDDWLVDQAVVAGADEDAVRPGIEDLAFEDWVEEAGTAAADNGVQGTPTVLVDGQQVGGASIDEITQNILAQVS</sequence>
<feature type="transmembrane region" description="Helical" evidence="7">
    <location>
        <begin position="35"/>
        <end position="55"/>
    </location>
</feature>
<evidence type="ECO:0000256" key="6">
    <source>
        <dbReference type="SAM" id="MobiDB-lite"/>
    </source>
</evidence>
<feature type="domain" description="Thioredoxin-like fold" evidence="8">
    <location>
        <begin position="106"/>
        <end position="271"/>
    </location>
</feature>
<evidence type="ECO:0000256" key="1">
    <source>
        <dbReference type="ARBA" id="ARBA00005791"/>
    </source>
</evidence>
<dbReference type="InterPro" id="IPR036249">
    <property type="entry name" value="Thioredoxin-like_sf"/>
</dbReference>
<dbReference type="Gene3D" id="3.40.30.10">
    <property type="entry name" value="Glutaredoxin"/>
    <property type="match status" value="1"/>
</dbReference>
<comment type="similarity">
    <text evidence="1">Belongs to the thioredoxin family. DsbA subfamily.</text>
</comment>
<reference evidence="9 10" key="1">
    <citation type="journal article" date="2014" name="Int. J. Syst. Evol. Microbiol.">
        <title>Nocardioides zeae sp. nov., isolated from the stem of Zea mays.</title>
        <authorList>
            <person name="Glaeser S.P."/>
            <person name="McInroy J.A."/>
            <person name="Busse H.J."/>
            <person name="Kampfer P."/>
        </authorList>
    </citation>
    <scope>NUCLEOTIDE SEQUENCE [LARGE SCALE GENOMIC DNA]</scope>
    <source>
        <strain evidence="9 10">JCM 30728</strain>
    </source>
</reference>
<dbReference type="InterPro" id="IPR012336">
    <property type="entry name" value="Thioredoxin-like_fold"/>
</dbReference>
<feature type="region of interest" description="Disordered" evidence="6">
    <location>
        <begin position="61"/>
        <end position="98"/>
    </location>
</feature>
<feature type="region of interest" description="Disordered" evidence="6">
    <location>
        <begin position="1"/>
        <end position="24"/>
    </location>
</feature>
<keyword evidence="4" id="KW-1015">Disulfide bond</keyword>
<evidence type="ECO:0000256" key="4">
    <source>
        <dbReference type="ARBA" id="ARBA00023157"/>
    </source>
</evidence>
<evidence type="ECO:0000259" key="8">
    <source>
        <dbReference type="Pfam" id="PF13462"/>
    </source>
</evidence>
<evidence type="ECO:0000256" key="3">
    <source>
        <dbReference type="ARBA" id="ARBA00023002"/>
    </source>
</evidence>
<keyword evidence="5" id="KW-0676">Redox-active center</keyword>
<evidence type="ECO:0000256" key="7">
    <source>
        <dbReference type="SAM" id="Phobius"/>
    </source>
</evidence>
<comment type="caution">
    <text evidence="9">The sequence shown here is derived from an EMBL/GenBank/DDBJ whole genome shotgun (WGS) entry which is preliminary data.</text>
</comment>
<dbReference type="SUPFAM" id="SSF52833">
    <property type="entry name" value="Thioredoxin-like"/>
    <property type="match status" value="1"/>
</dbReference>
<dbReference type="PANTHER" id="PTHR13887:SF14">
    <property type="entry name" value="DISULFIDE BOND FORMATION PROTEIN D"/>
    <property type="match status" value="1"/>
</dbReference>
<dbReference type="AlphaFoldDB" id="A0A6P0HKJ3"/>
<gene>
    <name evidence="9" type="ORF">G3T38_10805</name>
</gene>
<dbReference type="EMBL" id="JAAGXA010000006">
    <property type="protein sequence ID" value="NEN78767.1"/>
    <property type="molecule type" value="Genomic_DNA"/>
</dbReference>
<keyword evidence="7" id="KW-0472">Membrane</keyword>
<feature type="compositionally biased region" description="Low complexity" evidence="6">
    <location>
        <begin position="65"/>
        <end position="91"/>
    </location>
</feature>
<protein>
    <submittedName>
        <fullName evidence="9">Thioredoxin domain-containing protein</fullName>
    </submittedName>
</protein>
<dbReference type="Proteomes" id="UP000468687">
    <property type="component" value="Unassembled WGS sequence"/>
</dbReference>
<organism evidence="9 10">
    <name type="scientific">Nocardioides zeae</name>
    <dbReference type="NCBI Taxonomy" id="1457234"/>
    <lineage>
        <taxon>Bacteria</taxon>
        <taxon>Bacillati</taxon>
        <taxon>Actinomycetota</taxon>
        <taxon>Actinomycetes</taxon>
        <taxon>Propionibacteriales</taxon>
        <taxon>Nocardioidaceae</taxon>
        <taxon>Nocardioides</taxon>
    </lineage>
</organism>
<dbReference type="PANTHER" id="PTHR13887">
    <property type="entry name" value="GLUTATHIONE S-TRANSFERASE KAPPA"/>
    <property type="match status" value="1"/>
</dbReference>
<dbReference type="Pfam" id="PF13462">
    <property type="entry name" value="Thioredoxin_4"/>
    <property type="match status" value="1"/>
</dbReference>
<evidence type="ECO:0000256" key="2">
    <source>
        <dbReference type="ARBA" id="ARBA00022729"/>
    </source>
</evidence>
<dbReference type="GO" id="GO:0016491">
    <property type="term" value="F:oxidoreductase activity"/>
    <property type="evidence" value="ECO:0007669"/>
    <property type="project" value="UniProtKB-KW"/>
</dbReference>
<keyword evidence="2" id="KW-0732">Signal</keyword>
<name>A0A6P0HKJ3_9ACTN</name>
<proteinExistence type="inferred from homology"/>
<dbReference type="RefSeq" id="WP_163772297.1">
    <property type="nucleotide sequence ID" value="NZ_JAAGXA010000006.1"/>
</dbReference>